<organism evidence="2 3">
    <name type="scientific">Geobacillus stearothermophilus</name>
    <name type="common">Bacillus stearothermophilus</name>
    <dbReference type="NCBI Taxonomy" id="1422"/>
    <lineage>
        <taxon>Bacteria</taxon>
        <taxon>Bacillati</taxon>
        <taxon>Bacillota</taxon>
        <taxon>Bacilli</taxon>
        <taxon>Bacillales</taxon>
        <taxon>Anoxybacillaceae</taxon>
        <taxon>Geobacillus</taxon>
    </lineage>
</organism>
<dbReference type="Pfam" id="PF11300">
    <property type="entry name" value="DUF3102"/>
    <property type="match status" value="1"/>
</dbReference>
<dbReference type="EMBL" id="LQYV01000138">
    <property type="protein sequence ID" value="KYD21039.1"/>
    <property type="molecule type" value="Genomic_DNA"/>
</dbReference>
<gene>
    <name evidence="2" type="ORF">B4109_3244</name>
</gene>
<sequence>MSNELALSNDLTVITAEINSYKNMAGQAIFEIGRRLKHVKENDLTHGQWGKWLEEHVNFSQEQARRFMRAYEQFGNSTTSWKIESGKIFEMLSLPESIDRQEFIKQKHTIPSTGEQKTIDEMTIRELREVKKALKQAEEEKRRLAYQLEQERNKPPQVVEKVVEKVVDRTDYSKIEQLERDIERLKQEREELEKKAAKSAEYESQLRELKRELNEKTDELLALTQEQLRMKDRRMIYENVSYFSRDVGKWVNKLRLDIHRWGEIEGDAEVSRTIRACVEVLEEAIKDLYNLLHIKKQSNGGTVDAEYYVIESR</sequence>
<dbReference type="AlphaFoldDB" id="A0A150MA13"/>
<evidence type="ECO:0008006" key="4">
    <source>
        <dbReference type="Google" id="ProtNLM"/>
    </source>
</evidence>
<name>A0A150MA13_GEOSE</name>
<reference evidence="2 3" key="1">
    <citation type="submission" date="2016-01" db="EMBL/GenBank/DDBJ databases">
        <title>Draft Genome Sequences of Seven Thermophilic Sporeformers Isolated from Foods.</title>
        <authorList>
            <person name="Berendsen E.M."/>
            <person name="Wells-Bennik M.H."/>
            <person name="Krawcyk A.O."/>
            <person name="De Jong A."/>
            <person name="Holsappel S."/>
            <person name="Eijlander R.T."/>
            <person name="Kuipers O.P."/>
        </authorList>
    </citation>
    <scope>NUCLEOTIDE SEQUENCE [LARGE SCALE GENOMIC DNA]</scope>
    <source>
        <strain evidence="2 3">B4109</strain>
    </source>
</reference>
<dbReference type="Proteomes" id="UP000075424">
    <property type="component" value="Unassembled WGS sequence"/>
</dbReference>
<comment type="caution">
    <text evidence="2">The sequence shown here is derived from an EMBL/GenBank/DDBJ whole genome shotgun (WGS) entry which is preliminary data.</text>
</comment>
<dbReference type="InterPro" id="IPR021451">
    <property type="entry name" value="DUF3102"/>
</dbReference>
<evidence type="ECO:0000313" key="2">
    <source>
        <dbReference type="EMBL" id="KYD21039.1"/>
    </source>
</evidence>
<accession>A0A150MA13</accession>
<evidence type="ECO:0000256" key="1">
    <source>
        <dbReference type="SAM" id="Coils"/>
    </source>
</evidence>
<keyword evidence="1" id="KW-0175">Coiled coil</keyword>
<dbReference type="PATRIC" id="fig|1422.18.peg.1817"/>
<protein>
    <recommendedName>
        <fullName evidence="4">DUF3102 domain-containing protein</fullName>
    </recommendedName>
</protein>
<proteinExistence type="predicted"/>
<feature type="coiled-coil region" evidence="1">
    <location>
        <begin position="120"/>
        <end position="226"/>
    </location>
</feature>
<evidence type="ECO:0000313" key="3">
    <source>
        <dbReference type="Proteomes" id="UP000075424"/>
    </source>
</evidence>